<keyword evidence="2 4" id="KW-0238">DNA-binding</keyword>
<evidence type="ECO:0000256" key="1">
    <source>
        <dbReference type="ARBA" id="ARBA00023015"/>
    </source>
</evidence>
<accession>A0A7C5Q442</accession>
<evidence type="ECO:0000259" key="5">
    <source>
        <dbReference type="PROSITE" id="PS51344"/>
    </source>
</evidence>
<dbReference type="GO" id="GO:0003677">
    <property type="term" value="F:DNA binding"/>
    <property type="evidence" value="ECO:0007669"/>
    <property type="project" value="UniProtKB-KW"/>
</dbReference>
<proteinExistence type="inferred from homology"/>
<dbReference type="EMBL" id="DRWN01000027">
    <property type="protein sequence ID" value="HHK68269.1"/>
    <property type="molecule type" value="Genomic_DNA"/>
</dbReference>
<dbReference type="InterPro" id="IPR017919">
    <property type="entry name" value="TFIIE/TFIIEa_HTH"/>
</dbReference>
<organism evidence="6">
    <name type="scientific">Caldiarchaeum subterraneum</name>
    <dbReference type="NCBI Taxonomy" id="311458"/>
    <lineage>
        <taxon>Archaea</taxon>
        <taxon>Nitrososphaerota</taxon>
        <taxon>Candidatus Caldarchaeales</taxon>
        <taxon>Candidatus Caldarchaeaceae</taxon>
        <taxon>Candidatus Caldarchaeum</taxon>
    </lineage>
</organism>
<dbReference type="SMART" id="SM00531">
    <property type="entry name" value="TFIIE"/>
    <property type="match status" value="1"/>
</dbReference>
<dbReference type="InterPro" id="IPR039997">
    <property type="entry name" value="TFE"/>
</dbReference>
<dbReference type="Pfam" id="PF02002">
    <property type="entry name" value="TFIIE_alpha"/>
    <property type="match status" value="1"/>
</dbReference>
<comment type="subunit">
    <text evidence="4">Monomer. Interaction with RNA polymerase subunits RpoF and RpoE is necessary for Tfe stimulatory transcription activity. Able to interact with Tbp and RNA polymerase in the absence of DNA promoter. Interacts both with the preinitiation and elongation complexes.</text>
</comment>
<feature type="domain" description="HTH TFE/IIEalpha-type" evidence="5">
    <location>
        <begin position="1"/>
        <end position="88"/>
    </location>
</feature>
<evidence type="ECO:0000313" key="6">
    <source>
        <dbReference type="EMBL" id="HHK68269.1"/>
    </source>
</evidence>
<name>A0A7C5Q442_CALS0</name>
<dbReference type="PANTHER" id="PTHR13097">
    <property type="entry name" value="TRANSCRIPTION INITIATION FACTOR IIE, ALPHA SUBUNIT"/>
    <property type="match status" value="1"/>
</dbReference>
<dbReference type="GO" id="GO:0006355">
    <property type="term" value="P:regulation of DNA-templated transcription"/>
    <property type="evidence" value="ECO:0007669"/>
    <property type="project" value="InterPro"/>
</dbReference>
<evidence type="ECO:0000256" key="2">
    <source>
        <dbReference type="ARBA" id="ARBA00023125"/>
    </source>
</evidence>
<dbReference type="InterPro" id="IPR024550">
    <property type="entry name" value="TFIIEa/SarR/Rpc3_HTH_dom"/>
</dbReference>
<dbReference type="PANTHER" id="PTHR13097:SF7">
    <property type="entry name" value="GENERAL TRANSCRIPTION FACTOR IIE SUBUNIT 1"/>
    <property type="match status" value="1"/>
</dbReference>
<dbReference type="InterPro" id="IPR002853">
    <property type="entry name" value="TFIIE_asu"/>
</dbReference>
<dbReference type="AlphaFoldDB" id="A0A7C5Q442"/>
<reference evidence="6" key="1">
    <citation type="journal article" date="2020" name="mSystems">
        <title>Genome- and Community-Level Interaction Insights into Carbon Utilization and Element Cycling Functions of Hydrothermarchaeota in Hydrothermal Sediment.</title>
        <authorList>
            <person name="Zhou Z."/>
            <person name="Liu Y."/>
            <person name="Xu W."/>
            <person name="Pan J."/>
            <person name="Luo Z.H."/>
            <person name="Li M."/>
        </authorList>
    </citation>
    <scope>NUCLEOTIDE SEQUENCE [LARGE SCALE GENOMIC DNA]</scope>
    <source>
        <strain evidence="6">SpSt-1056</strain>
    </source>
</reference>
<dbReference type="Gene3D" id="1.10.10.10">
    <property type="entry name" value="Winged helix-like DNA-binding domain superfamily/Winged helix DNA-binding domain"/>
    <property type="match status" value="1"/>
</dbReference>
<dbReference type="GO" id="GO:0006367">
    <property type="term" value="P:transcription initiation at RNA polymerase II promoter"/>
    <property type="evidence" value="ECO:0007669"/>
    <property type="project" value="InterPro"/>
</dbReference>
<comment type="function">
    <text evidence="4">Transcription factor that plays a role in the activation of archaeal genes transcribed by RNA polymerase. Facilitates transcription initiation by enhancing TATA-box recognition by TATA-box-binding protein (Tbp), and transcription factor B (Tfb) and RNA polymerase recruitment. Not absolutely required for transcription in vitro, but particularly important in cases where Tbp or Tfb function is not optimal. It dynamically alters the nucleic acid-binding properties of RNA polymerases by stabilizing the initiation complex and destabilizing elongation complexes. Seems to translocate with the RNA polymerase following initiation and acts by binding to the non template strand of the transcription bubble in elongation complexes.</text>
</comment>
<dbReference type="PROSITE" id="PS51344">
    <property type="entry name" value="HTH_TFE_IIE"/>
    <property type="match status" value="1"/>
</dbReference>
<evidence type="ECO:0000256" key="3">
    <source>
        <dbReference type="ARBA" id="ARBA00023163"/>
    </source>
</evidence>
<evidence type="ECO:0000256" key="4">
    <source>
        <dbReference type="HAMAP-Rule" id="MF_01909"/>
    </source>
</evidence>
<comment type="domain">
    <text evidence="4">The winged helix domain is involved in binding to DNA in the preinitiation complex.</text>
</comment>
<comment type="similarity">
    <text evidence="4">Belongs to the TFE family.</text>
</comment>
<dbReference type="InterPro" id="IPR016481">
    <property type="entry name" value="TF_E_archaea"/>
</dbReference>
<keyword evidence="3 4" id="KW-0804">Transcription</keyword>
<dbReference type="PIRSF" id="PIRSF006373">
    <property type="entry name" value="TF_E_archaea"/>
    <property type="match status" value="1"/>
</dbReference>
<comment type="caution">
    <text evidence="6">The sequence shown here is derived from an EMBL/GenBank/DDBJ whole genome shotgun (WGS) entry which is preliminary data.</text>
</comment>
<keyword evidence="1 4" id="KW-0805">Transcription regulation</keyword>
<dbReference type="HAMAP" id="MF_01909">
    <property type="entry name" value="TFE_arch"/>
    <property type="match status" value="1"/>
</dbReference>
<dbReference type="SUPFAM" id="SSF46785">
    <property type="entry name" value="Winged helix' DNA-binding domain"/>
    <property type="match status" value="1"/>
</dbReference>
<protein>
    <recommendedName>
        <fullName evidence="4">Transcription factor E</fullName>
        <shortName evidence="4">TFE</shortName>
    </recommendedName>
    <alternativeName>
        <fullName evidence="4">TFIIE subunit alpha homolog</fullName>
    </alternativeName>
    <alternativeName>
        <fullName evidence="4">Transcription initiation factor TFIIE</fullName>
    </alternativeName>
</protein>
<dbReference type="InterPro" id="IPR036390">
    <property type="entry name" value="WH_DNA-bd_sf"/>
</dbReference>
<sequence>MIMLDEESCLRIVGMIGGETARKVVKTLLNKPALTDEEISAMTSIDIKEVRKTLHRLNDVGAVSYEVHRDKSTGHRVFKWRVHQEQLIGYTRILMRKVLERLKARLDYELNNQMYWCGTPGCAKYSFEHAMEALFKCRVCRKPLTLYDNTKFAEALQKKIAELEAIVK</sequence>
<gene>
    <name evidence="4" type="primary">tfe</name>
    <name evidence="6" type="ORF">ENM11_03830</name>
</gene>
<dbReference type="InterPro" id="IPR036388">
    <property type="entry name" value="WH-like_DNA-bd_sf"/>
</dbReference>